<evidence type="ECO:0000313" key="3">
    <source>
        <dbReference type="EMBL" id="MYE38349.1"/>
    </source>
</evidence>
<feature type="domain" description="NYN" evidence="2">
    <location>
        <begin position="10"/>
        <end position="157"/>
    </location>
</feature>
<dbReference type="PANTHER" id="PTHR35458:SF8">
    <property type="entry name" value="SLR0650 PROTEIN"/>
    <property type="match status" value="1"/>
</dbReference>
<dbReference type="Proteomes" id="UP000449092">
    <property type="component" value="Unassembled WGS sequence"/>
</dbReference>
<sequence length="199" mass="22446">MPVIKHPAQRVAVLIDIQNLYHSAKNLYGKRVNFKEVLRVAIEQRQLVRSFAYVVYTETEEEQSFFHALEKLGIEIRVKDLQVFYGGMKKADWDVGIAIDGVRLANSVDVIILMSGDGDFIPLVEYLKNVGTQIEVVAFGKSASSKLQEASDDFLDLSNDPEQYLLNIKKPANDNSAERSSGSQKQKQESRPQKQSRAK</sequence>
<evidence type="ECO:0000313" key="4">
    <source>
        <dbReference type="Proteomes" id="UP000449092"/>
    </source>
</evidence>
<comment type="caution">
    <text evidence="3">The sequence shown here is derived from an EMBL/GenBank/DDBJ whole genome shotgun (WGS) entry which is preliminary data.</text>
</comment>
<evidence type="ECO:0000259" key="2">
    <source>
        <dbReference type="Pfam" id="PF01936"/>
    </source>
</evidence>
<protein>
    <submittedName>
        <fullName evidence="3">NYN domain-containing protein</fullName>
    </submittedName>
</protein>
<dbReference type="GO" id="GO:0004540">
    <property type="term" value="F:RNA nuclease activity"/>
    <property type="evidence" value="ECO:0007669"/>
    <property type="project" value="InterPro"/>
</dbReference>
<dbReference type="EMBL" id="VXOY01000020">
    <property type="protein sequence ID" value="MYE38349.1"/>
    <property type="molecule type" value="Genomic_DNA"/>
</dbReference>
<name>A0A845DA67_9BACT</name>
<feature type="compositionally biased region" description="Polar residues" evidence="1">
    <location>
        <begin position="173"/>
        <end position="185"/>
    </location>
</feature>
<evidence type="ECO:0000256" key="1">
    <source>
        <dbReference type="SAM" id="MobiDB-lite"/>
    </source>
</evidence>
<accession>A0A845DA67</accession>
<reference evidence="3 4" key="1">
    <citation type="submission" date="2019-09" db="EMBL/GenBank/DDBJ databases">
        <title>Characterisation of the sponge microbiome using genome-centric metagenomics.</title>
        <authorList>
            <person name="Engelberts J.P."/>
            <person name="Robbins S.J."/>
            <person name="De Goeij J.M."/>
            <person name="Aranda M."/>
            <person name="Bell S.C."/>
            <person name="Webster N.S."/>
        </authorList>
    </citation>
    <scope>NUCLEOTIDE SEQUENCE [LARGE SCALE GENOMIC DNA]</scope>
    <source>
        <strain evidence="3">SB0662_bin_43</strain>
    </source>
</reference>
<organism evidence="3 4">
    <name type="scientific">Candidatus Spechtbacteria bacterium SB0662_bin_43</name>
    <dbReference type="NCBI Taxonomy" id="2604897"/>
    <lineage>
        <taxon>Bacteria</taxon>
        <taxon>Candidatus Spechtiibacteriota</taxon>
    </lineage>
</organism>
<dbReference type="PANTHER" id="PTHR35458">
    <property type="entry name" value="SLR0755 PROTEIN"/>
    <property type="match status" value="1"/>
</dbReference>
<feature type="region of interest" description="Disordered" evidence="1">
    <location>
        <begin position="167"/>
        <end position="199"/>
    </location>
</feature>
<gene>
    <name evidence="3" type="ORF">F4X82_02450</name>
</gene>
<dbReference type="AlphaFoldDB" id="A0A845DA67"/>
<dbReference type="CDD" id="cd10911">
    <property type="entry name" value="PIN_LabA"/>
    <property type="match status" value="1"/>
</dbReference>
<dbReference type="Pfam" id="PF01936">
    <property type="entry name" value="NYN"/>
    <property type="match status" value="1"/>
</dbReference>
<dbReference type="InterPro" id="IPR021139">
    <property type="entry name" value="NYN"/>
</dbReference>
<dbReference type="Gene3D" id="3.40.50.1010">
    <property type="entry name" value="5'-nuclease"/>
    <property type="match status" value="1"/>
</dbReference>
<dbReference type="InterPro" id="IPR047140">
    <property type="entry name" value="LabA"/>
</dbReference>
<proteinExistence type="predicted"/>